<dbReference type="AlphaFoldDB" id="A0A1G2QH85"/>
<dbReference type="Gene3D" id="3.20.20.80">
    <property type="entry name" value="Glycosidases"/>
    <property type="match status" value="1"/>
</dbReference>
<proteinExistence type="inferred from homology"/>
<comment type="caution">
    <text evidence="7">The sequence shown here is derived from an EMBL/GenBank/DDBJ whole genome shotgun (WGS) entry which is preliminary data.</text>
</comment>
<keyword evidence="5" id="KW-0732">Signal</keyword>
<dbReference type="PROSITE" id="PS01095">
    <property type="entry name" value="GH18_1"/>
    <property type="match status" value="1"/>
</dbReference>
<sequence length="365" mass="41532">MKFYSKTSLILLALVVFWPMSVLATSDFSLAVWVPYWKKTVAIQETSDHLKQIKTISPFSYEVRLNGTIYDPLKLKQESWVNLLKQARTQGVKVVPSILWYGNNQATKRAIHQGLYNVKKRQAHIASIMALVKSNNFDGIDIDYEGKMAETMPYFSKFLTELSAKLHAEKKILICTIEPRTPDASRFDKIPDDIRFANDYVVLAKVCDEVRLMAYDQTTIDLRLNERKSRDGYYAPVADAEWVAKIINIALNKIPANKIVLGVANYGYVYEVTEKNGSYTYKKLKALTYQTMLDLARDYQATPTRNKAGELGFTYLKDGKWRVVSFSDPVAIAQKVTMAKKYGLKGVALFKVDGESSPDLWSVLR</sequence>
<feature type="chain" id="PRO_5009584104" description="GH18 domain-containing protein" evidence="5">
    <location>
        <begin position="25"/>
        <end position="365"/>
    </location>
</feature>
<dbReference type="EMBL" id="MHTI01000012">
    <property type="protein sequence ID" value="OHA59994.1"/>
    <property type="molecule type" value="Genomic_DNA"/>
</dbReference>
<feature type="signal peptide" evidence="5">
    <location>
        <begin position="1"/>
        <end position="24"/>
    </location>
</feature>
<dbReference type="InterPro" id="IPR001223">
    <property type="entry name" value="Glyco_hydro18_cat"/>
</dbReference>
<evidence type="ECO:0000313" key="8">
    <source>
        <dbReference type="Proteomes" id="UP000178481"/>
    </source>
</evidence>
<dbReference type="GO" id="GO:0004553">
    <property type="term" value="F:hydrolase activity, hydrolyzing O-glycosyl compounds"/>
    <property type="evidence" value="ECO:0007669"/>
    <property type="project" value="InterPro"/>
</dbReference>
<dbReference type="SUPFAM" id="SSF51445">
    <property type="entry name" value="(Trans)glycosidases"/>
    <property type="match status" value="1"/>
</dbReference>
<evidence type="ECO:0000259" key="6">
    <source>
        <dbReference type="PROSITE" id="PS51910"/>
    </source>
</evidence>
<dbReference type="GO" id="GO:0008061">
    <property type="term" value="F:chitin binding"/>
    <property type="evidence" value="ECO:0007669"/>
    <property type="project" value="InterPro"/>
</dbReference>
<dbReference type="InterPro" id="IPR001579">
    <property type="entry name" value="Glyco_hydro_18_chit_AS"/>
</dbReference>
<keyword evidence="1 3" id="KW-0378">Hydrolase</keyword>
<dbReference type="InterPro" id="IPR017853">
    <property type="entry name" value="GH"/>
</dbReference>
<evidence type="ECO:0000256" key="4">
    <source>
        <dbReference type="RuleBase" id="RU004453"/>
    </source>
</evidence>
<comment type="similarity">
    <text evidence="4">Belongs to the glycosyl hydrolase 18 family.</text>
</comment>
<dbReference type="GO" id="GO:0005975">
    <property type="term" value="P:carbohydrate metabolic process"/>
    <property type="evidence" value="ECO:0007669"/>
    <property type="project" value="InterPro"/>
</dbReference>
<evidence type="ECO:0000313" key="7">
    <source>
        <dbReference type="EMBL" id="OHA59994.1"/>
    </source>
</evidence>
<name>A0A1G2QH85_9BACT</name>
<dbReference type="Pfam" id="PF00704">
    <property type="entry name" value="Glyco_hydro_18"/>
    <property type="match status" value="1"/>
</dbReference>
<organism evidence="7 8">
    <name type="scientific">Candidatus Vogelbacteria bacterium RIFOXYD1_FULL_42_15</name>
    <dbReference type="NCBI Taxonomy" id="1802437"/>
    <lineage>
        <taxon>Bacteria</taxon>
        <taxon>Candidatus Vogeliibacteriota</taxon>
    </lineage>
</organism>
<keyword evidence="2 3" id="KW-0326">Glycosidase</keyword>
<dbReference type="SMART" id="SM00636">
    <property type="entry name" value="Glyco_18"/>
    <property type="match status" value="1"/>
</dbReference>
<gene>
    <name evidence="7" type="ORF">A2607_01775</name>
</gene>
<dbReference type="Proteomes" id="UP000178481">
    <property type="component" value="Unassembled WGS sequence"/>
</dbReference>
<dbReference type="InterPro" id="IPR029070">
    <property type="entry name" value="Chitinase_insertion_sf"/>
</dbReference>
<evidence type="ECO:0000256" key="3">
    <source>
        <dbReference type="RuleBase" id="RU000489"/>
    </source>
</evidence>
<dbReference type="PANTHER" id="PTHR46066:SF2">
    <property type="entry name" value="CHITINASE DOMAIN-CONTAINING PROTEIN 1"/>
    <property type="match status" value="1"/>
</dbReference>
<dbReference type="PROSITE" id="PS51910">
    <property type="entry name" value="GH18_2"/>
    <property type="match status" value="1"/>
</dbReference>
<dbReference type="InterPro" id="IPR011583">
    <property type="entry name" value="Chitinase_II/V-like_cat"/>
</dbReference>
<protein>
    <recommendedName>
        <fullName evidence="6">GH18 domain-containing protein</fullName>
    </recommendedName>
</protein>
<evidence type="ECO:0000256" key="5">
    <source>
        <dbReference type="SAM" id="SignalP"/>
    </source>
</evidence>
<feature type="domain" description="GH18" evidence="6">
    <location>
        <begin position="28"/>
        <end position="365"/>
    </location>
</feature>
<dbReference type="PANTHER" id="PTHR46066">
    <property type="entry name" value="CHITINASE DOMAIN-CONTAINING PROTEIN 1 FAMILY MEMBER"/>
    <property type="match status" value="1"/>
</dbReference>
<evidence type="ECO:0000256" key="1">
    <source>
        <dbReference type="ARBA" id="ARBA00022801"/>
    </source>
</evidence>
<evidence type="ECO:0000256" key="2">
    <source>
        <dbReference type="ARBA" id="ARBA00023295"/>
    </source>
</evidence>
<reference evidence="7 8" key="1">
    <citation type="journal article" date="2016" name="Nat. Commun.">
        <title>Thousands of microbial genomes shed light on interconnected biogeochemical processes in an aquifer system.</title>
        <authorList>
            <person name="Anantharaman K."/>
            <person name="Brown C.T."/>
            <person name="Hug L.A."/>
            <person name="Sharon I."/>
            <person name="Castelle C.J."/>
            <person name="Probst A.J."/>
            <person name="Thomas B.C."/>
            <person name="Singh A."/>
            <person name="Wilkins M.J."/>
            <person name="Karaoz U."/>
            <person name="Brodie E.L."/>
            <person name="Williams K.H."/>
            <person name="Hubbard S.S."/>
            <person name="Banfield J.F."/>
        </authorList>
    </citation>
    <scope>NUCLEOTIDE SEQUENCE [LARGE SCALE GENOMIC DNA]</scope>
</reference>
<accession>A0A1G2QH85</accession>
<dbReference type="Gene3D" id="3.10.50.10">
    <property type="match status" value="1"/>
</dbReference>